<dbReference type="AlphaFoldDB" id="A0A8J7IR65"/>
<evidence type="ECO:0000313" key="2">
    <source>
        <dbReference type="Proteomes" id="UP000636888"/>
    </source>
</evidence>
<evidence type="ECO:0000313" key="1">
    <source>
        <dbReference type="EMBL" id="MBJ6725314.1"/>
    </source>
</evidence>
<dbReference type="InterPro" id="IPR052736">
    <property type="entry name" value="Stf3_sulfotransferase"/>
</dbReference>
<organism evidence="1 2">
    <name type="scientific">Geomesophilobacter sediminis</name>
    <dbReference type="NCBI Taxonomy" id="2798584"/>
    <lineage>
        <taxon>Bacteria</taxon>
        <taxon>Pseudomonadati</taxon>
        <taxon>Thermodesulfobacteriota</taxon>
        <taxon>Desulfuromonadia</taxon>
        <taxon>Geobacterales</taxon>
        <taxon>Geobacteraceae</taxon>
        <taxon>Geomesophilobacter</taxon>
    </lineage>
</organism>
<accession>A0A8J7IR65</accession>
<dbReference type="PANTHER" id="PTHR36451:SF1">
    <property type="entry name" value="OMEGA-HYDROXY-BETA-DIHYDROMENAQUINONE-9 SULFOTRANSFERASE STF3"/>
    <property type="match status" value="1"/>
</dbReference>
<reference evidence="1" key="1">
    <citation type="submission" date="2020-12" db="EMBL/GenBank/DDBJ databases">
        <title>Geomonas sp. Red875, isolated from river sediment.</title>
        <authorList>
            <person name="Xu Z."/>
            <person name="Zhang Z."/>
            <person name="Masuda Y."/>
            <person name="Itoh H."/>
            <person name="Senoo K."/>
        </authorList>
    </citation>
    <scope>NUCLEOTIDE SEQUENCE</scope>
    <source>
        <strain evidence="1">Red875</strain>
    </source>
</reference>
<dbReference type="EMBL" id="JAEMHM010000008">
    <property type="protein sequence ID" value="MBJ6725314.1"/>
    <property type="molecule type" value="Genomic_DNA"/>
</dbReference>
<dbReference type="SUPFAM" id="SSF52540">
    <property type="entry name" value="P-loop containing nucleoside triphosphate hydrolases"/>
    <property type="match status" value="1"/>
</dbReference>
<dbReference type="Proteomes" id="UP000636888">
    <property type="component" value="Unassembled WGS sequence"/>
</dbReference>
<dbReference type="Gene3D" id="3.40.50.300">
    <property type="entry name" value="P-loop containing nucleotide triphosphate hydrolases"/>
    <property type="match status" value="1"/>
</dbReference>
<protein>
    <submittedName>
        <fullName evidence="1">Sulfotransferase</fullName>
    </submittedName>
</protein>
<gene>
    <name evidence="1" type="ORF">JFN93_11385</name>
</gene>
<sequence length="403" mass="46672">MHGVNGFGRTLLKNGRWLVGLDADDLLERATGITRLDDFGTPPLREPLNLLLTSFERDADLNLVGRITVRSEMLRLLCNRLRLTHDRKQFPAIAREEILRPIFITGLPRSGTSFLHALLAQDPGARAPQVWEVMHPSPPPLRSSYRSDPRIAATEKELRWIDVLMPGFDRCHDIEAQAPQECIAITDHSFLSYVFESMYFVTSYRKWHDRQDKVPAYLFHKKFLQQLQCHCPGSHWVLKAPSHLMALDALVQVYPDAEIIMTHRDPLKVLASTASFAEVLRAPFTNRSVRRGLGAEVSERWAESARQAIRFRQSRPKSQNKWCDVSYLDLVRDPMAVVRGIYHQFQRELTEEAHGKMLAFLKAQRTDRNNLHRYSLEEFGLDPARERETFRRYMEFFRVVPEG</sequence>
<dbReference type="Pfam" id="PF13469">
    <property type="entry name" value="Sulfotransfer_3"/>
    <property type="match status" value="1"/>
</dbReference>
<comment type="caution">
    <text evidence="1">The sequence shown here is derived from an EMBL/GenBank/DDBJ whole genome shotgun (WGS) entry which is preliminary data.</text>
</comment>
<dbReference type="PANTHER" id="PTHR36451">
    <property type="entry name" value="PAPS-DEPENDENT SULFOTRANSFERASE STF3"/>
    <property type="match status" value="1"/>
</dbReference>
<proteinExistence type="predicted"/>
<dbReference type="InterPro" id="IPR027417">
    <property type="entry name" value="P-loop_NTPase"/>
</dbReference>
<keyword evidence="2" id="KW-1185">Reference proteome</keyword>
<name>A0A8J7IR65_9BACT</name>